<reference evidence="1 2" key="1">
    <citation type="submission" date="2013-01" db="EMBL/GenBank/DDBJ databases">
        <authorList>
            <person name="Bench S."/>
        </authorList>
    </citation>
    <scope>NUCLEOTIDE SEQUENCE [LARGE SCALE GENOMIC DNA]</scope>
    <source>
        <strain evidence="1 2">WH 0005</strain>
    </source>
</reference>
<dbReference type="AlphaFoldDB" id="T2IWW4"/>
<reference evidence="1 2" key="2">
    <citation type="submission" date="2013-09" db="EMBL/GenBank/DDBJ databases">
        <title>Whole genome comparison of six Crocosphaera watsonii strains with differing phenotypes.</title>
        <authorList>
            <person name="Bench S.R."/>
            <person name="Heller P."/>
            <person name="Frank I."/>
            <person name="Arciniega M."/>
            <person name="Shilova I.N."/>
            <person name="Zehr J.P."/>
        </authorList>
    </citation>
    <scope>NUCLEOTIDE SEQUENCE [LARGE SCALE GENOMIC DNA]</scope>
    <source>
        <strain evidence="1 2">WH 0005</strain>
    </source>
</reference>
<accession>T2IWW4</accession>
<sequence length="53" mass="6559">MSQYSYNNYHDYLYFLIDNFVLNYSNIKIYAIISFLNKMVWCFMTDFYVPMVT</sequence>
<organism evidence="1 2">
    <name type="scientific">Crocosphaera watsonii WH 0005</name>
    <dbReference type="NCBI Taxonomy" id="423472"/>
    <lineage>
        <taxon>Bacteria</taxon>
        <taxon>Bacillati</taxon>
        <taxon>Cyanobacteriota</taxon>
        <taxon>Cyanophyceae</taxon>
        <taxon>Oscillatoriophycideae</taxon>
        <taxon>Chroococcales</taxon>
        <taxon>Aphanothecaceae</taxon>
        <taxon>Crocosphaera</taxon>
    </lineage>
</organism>
<evidence type="ECO:0000313" key="2">
    <source>
        <dbReference type="Proteomes" id="UP000017981"/>
    </source>
</evidence>
<evidence type="ECO:0000313" key="1">
    <source>
        <dbReference type="EMBL" id="CCQ57354.1"/>
    </source>
</evidence>
<dbReference type="EMBL" id="CAQL01000804">
    <property type="protein sequence ID" value="CCQ57354.1"/>
    <property type="molecule type" value="Genomic_DNA"/>
</dbReference>
<name>T2IWW4_CROWT</name>
<protein>
    <submittedName>
        <fullName evidence="1">Uncharacterized protein</fullName>
    </submittedName>
</protein>
<proteinExistence type="predicted"/>
<dbReference type="Proteomes" id="UP000017981">
    <property type="component" value="Unassembled WGS sequence"/>
</dbReference>
<comment type="caution">
    <text evidence="1">The sequence shown here is derived from an EMBL/GenBank/DDBJ whole genome shotgun (WGS) entry which is preliminary data.</text>
</comment>
<gene>
    <name evidence="1" type="ORF">CWATWH0005_1334</name>
</gene>